<dbReference type="InterPro" id="IPR000627">
    <property type="entry name" value="Intradiol_dOase_C"/>
</dbReference>
<accession>A0A2P5HUB0</accession>
<dbReference type="CDD" id="cd03457">
    <property type="entry name" value="intradiol_dioxygenase_like"/>
    <property type="match status" value="1"/>
</dbReference>
<dbReference type="Pfam" id="PF00775">
    <property type="entry name" value="Dioxygenase_C"/>
    <property type="match status" value="1"/>
</dbReference>
<proteinExistence type="predicted"/>
<feature type="domain" description="Intradiol ring-cleavage dioxygenases" evidence="2">
    <location>
        <begin position="119"/>
        <end position="222"/>
    </location>
</feature>
<dbReference type="STRING" id="158607.A0A2P5HUB0"/>
<dbReference type="GO" id="GO:0016702">
    <property type="term" value="F:oxidoreductase activity, acting on single donors with incorporation of molecular oxygen, incorporation of two atoms of oxygen"/>
    <property type="evidence" value="ECO:0007669"/>
    <property type="project" value="InterPro"/>
</dbReference>
<dbReference type="Gene3D" id="2.60.130.10">
    <property type="entry name" value="Aromatic compound dioxygenase"/>
    <property type="match status" value="1"/>
</dbReference>
<dbReference type="SUPFAM" id="SSF49482">
    <property type="entry name" value="Aromatic compound dioxygenase"/>
    <property type="match status" value="1"/>
</dbReference>
<keyword evidence="3" id="KW-0223">Dioxygenase</keyword>
<dbReference type="PANTHER" id="PTHR34315:SF1">
    <property type="entry name" value="INTRADIOL RING-CLEAVAGE DIOXYGENASES DOMAIN-CONTAINING PROTEIN-RELATED"/>
    <property type="match status" value="1"/>
</dbReference>
<keyword evidence="4" id="KW-1185">Reference proteome</keyword>
<dbReference type="OrthoDB" id="121380at2759"/>
<dbReference type="EMBL" id="MAVT02000727">
    <property type="protein sequence ID" value="POS73831.1"/>
    <property type="molecule type" value="Genomic_DNA"/>
</dbReference>
<dbReference type="InParanoid" id="A0A2P5HUB0"/>
<keyword evidence="3" id="KW-0560">Oxidoreductase</keyword>
<sequence length="369" mass="39508">MRFSSVVVSAMAASMAAAHHNHDIKREQAMRRTLLEHTKKDLSHCAEKIRRNGLEARNVKRRADRAAAILKKKGSMKSVRDLSALNTSHLSPEDYTLDTPEATLFASNASCVLSPEVTEGPYYVAGEYIRENVTDGQAGVDLHLELQVLDVNTCEPIVNAFTEIWACNSTGVYSGVSASSNGNSASDLTNLDETFARGIQSTDADGVASFDTLFPGHYTGRATHIHVLVHLNATARGNGTLLDTNASHVGQVFFDQDLISQVEETPVYATNTQRLTLNENDGILKQEAATSDPFVEYVLLGDAVEDGLLGWLAFGIDPSLSKNVNAAATFYETGGVQNNNGGGGPRPTGPRPTGPRPSGTRPSGPRPSA</sequence>
<comment type="caution">
    <text evidence="3">The sequence shown here is derived from an EMBL/GenBank/DDBJ whole genome shotgun (WGS) entry which is preliminary data.</text>
</comment>
<reference evidence="3" key="1">
    <citation type="submission" date="2017-09" db="EMBL/GenBank/DDBJ databases">
        <title>Polyketide synthases of a Diaporthe helianthi virulent isolate.</title>
        <authorList>
            <person name="Baroncelli R."/>
        </authorList>
    </citation>
    <scope>NUCLEOTIDE SEQUENCE [LARGE SCALE GENOMIC DNA]</scope>
    <source>
        <strain evidence="3">7/96</strain>
    </source>
</reference>
<feature type="region of interest" description="Disordered" evidence="1">
    <location>
        <begin position="334"/>
        <end position="369"/>
    </location>
</feature>
<dbReference type="GO" id="GO:0008199">
    <property type="term" value="F:ferric iron binding"/>
    <property type="evidence" value="ECO:0007669"/>
    <property type="project" value="InterPro"/>
</dbReference>
<organism evidence="3 4">
    <name type="scientific">Diaporthe helianthi</name>
    <dbReference type="NCBI Taxonomy" id="158607"/>
    <lineage>
        <taxon>Eukaryota</taxon>
        <taxon>Fungi</taxon>
        <taxon>Dikarya</taxon>
        <taxon>Ascomycota</taxon>
        <taxon>Pezizomycotina</taxon>
        <taxon>Sordariomycetes</taxon>
        <taxon>Sordariomycetidae</taxon>
        <taxon>Diaporthales</taxon>
        <taxon>Diaporthaceae</taxon>
        <taxon>Diaporthe</taxon>
    </lineage>
</organism>
<protein>
    <submittedName>
        <fullName evidence="3">Extracellular dioxygenase</fullName>
    </submittedName>
</protein>
<evidence type="ECO:0000259" key="2">
    <source>
        <dbReference type="Pfam" id="PF00775"/>
    </source>
</evidence>
<name>A0A2P5HUB0_DIAHE</name>
<dbReference type="Proteomes" id="UP000094444">
    <property type="component" value="Unassembled WGS sequence"/>
</dbReference>
<evidence type="ECO:0000313" key="4">
    <source>
        <dbReference type="Proteomes" id="UP000094444"/>
    </source>
</evidence>
<dbReference type="InterPro" id="IPR015889">
    <property type="entry name" value="Intradiol_dOase_core"/>
</dbReference>
<evidence type="ECO:0000256" key="1">
    <source>
        <dbReference type="SAM" id="MobiDB-lite"/>
    </source>
</evidence>
<gene>
    <name evidence="3" type="ORF">DHEL01_v207775</name>
</gene>
<dbReference type="AlphaFoldDB" id="A0A2P5HUB0"/>
<dbReference type="PANTHER" id="PTHR34315">
    <property type="match status" value="1"/>
</dbReference>
<evidence type="ECO:0000313" key="3">
    <source>
        <dbReference type="EMBL" id="POS73831.1"/>
    </source>
</evidence>